<name>G6EET2_9SPHN</name>
<keyword evidence="5 10" id="KW-0032">Aminotransferase</keyword>
<dbReference type="CDD" id="cd00609">
    <property type="entry name" value="AAT_like"/>
    <property type="match status" value="1"/>
</dbReference>
<dbReference type="Pfam" id="PF00155">
    <property type="entry name" value="Aminotran_1_2"/>
    <property type="match status" value="1"/>
</dbReference>
<comment type="similarity">
    <text evidence="2">Belongs to the class-I pyridoxal-phosphate-dependent aminotransferase family.</text>
</comment>
<evidence type="ECO:0000256" key="1">
    <source>
        <dbReference type="ARBA" id="ARBA00001933"/>
    </source>
</evidence>
<evidence type="ECO:0000256" key="4">
    <source>
        <dbReference type="ARBA" id="ARBA00012753"/>
    </source>
</evidence>
<evidence type="ECO:0000256" key="3">
    <source>
        <dbReference type="ARBA" id="ARBA00011738"/>
    </source>
</evidence>
<dbReference type="PANTHER" id="PTHR43807">
    <property type="entry name" value="FI04487P"/>
    <property type="match status" value="1"/>
</dbReference>
<dbReference type="GO" id="GO:0016212">
    <property type="term" value="F:kynurenine-oxoglutarate transaminase activity"/>
    <property type="evidence" value="ECO:0007669"/>
    <property type="project" value="TreeGrafter"/>
</dbReference>
<dbReference type="GO" id="GO:0005737">
    <property type="term" value="C:cytoplasm"/>
    <property type="evidence" value="ECO:0007669"/>
    <property type="project" value="TreeGrafter"/>
</dbReference>
<comment type="caution">
    <text evidence="10">The sequence shown here is derived from an EMBL/GenBank/DDBJ whole genome shotgun (WGS) entry which is preliminary data.</text>
</comment>
<keyword evidence="6 10" id="KW-0808">Transferase</keyword>
<dbReference type="Gene3D" id="3.40.640.10">
    <property type="entry name" value="Type I PLP-dependent aspartate aminotransferase-like (Major domain)"/>
    <property type="match status" value="1"/>
</dbReference>
<dbReference type="InterPro" id="IPR004839">
    <property type="entry name" value="Aminotransferase_I/II_large"/>
</dbReference>
<dbReference type="InterPro" id="IPR051326">
    <property type="entry name" value="Kynurenine-oxoglutarate_AT"/>
</dbReference>
<dbReference type="InterPro" id="IPR015424">
    <property type="entry name" value="PyrdxlP-dep_Trfase"/>
</dbReference>
<comment type="catalytic activity">
    <reaction evidence="8">
        <text>L-aspartate + 2-oxoglutarate = oxaloacetate + L-glutamate</text>
        <dbReference type="Rhea" id="RHEA:21824"/>
        <dbReference type="ChEBI" id="CHEBI:16452"/>
        <dbReference type="ChEBI" id="CHEBI:16810"/>
        <dbReference type="ChEBI" id="CHEBI:29985"/>
        <dbReference type="ChEBI" id="CHEBI:29991"/>
        <dbReference type="EC" id="2.6.1.1"/>
    </reaction>
</comment>
<dbReference type="InterPro" id="IPR015422">
    <property type="entry name" value="PyrdxlP-dep_Trfase_small"/>
</dbReference>
<dbReference type="KEGG" id="npn:JI59_05820"/>
<accession>G6EET2</accession>
<dbReference type="RefSeq" id="WP_007013764.1">
    <property type="nucleotide sequence ID" value="NZ_AGFM01000043.1"/>
</dbReference>
<sequence length="391" mass="42349">MMSSSRVHPVYAQMERTVFDRMSVLARETGAINLGQGFPDGPGPAPVIEAAVRALREKSNQYPPGAGLPELREAVCGYYARRQGLEVDPQDVTVTSGATEAIAASLLALVRPGDEVVLFQPAYDAYAPMVLRAGGVPVSVPLVPPHFRYEISAIEAVLTERTRLLILNDPLNPAGTVASEEALGAIARLCVERDLIAICDEVWEEVRFDAKRHRSLMQFDGMAERCVKIGSAGKIFGVTGWKIGWMIGRGDVGLGLARAHQFLTYASAPPLQWAVAEGLTLPDAMLDDQRAAWAASRARLMAGLDRAGFAVLPNQATWFLCVDLAASGLPIRDRDFSERAIREAGVATIPVSALYEGEGRPEHIVRFCFTKPDAILDEAVARLAAFRLNLT</sequence>
<dbReference type="FunFam" id="3.40.640.10:FF:000033">
    <property type="entry name" value="Aspartate aminotransferase"/>
    <property type="match status" value="1"/>
</dbReference>
<comment type="subunit">
    <text evidence="3">Homodimer.</text>
</comment>
<proteinExistence type="inferred from homology"/>
<evidence type="ECO:0000256" key="6">
    <source>
        <dbReference type="ARBA" id="ARBA00022679"/>
    </source>
</evidence>
<reference evidence="10 11" key="1">
    <citation type="journal article" date="2012" name="J. Bacteriol.">
        <title>Genome sequence of benzo(a)pyrene-degrading bacterium Novosphingobium pentaromativorans US6-1.</title>
        <authorList>
            <person name="Luo Y.R."/>
            <person name="Kang S.G."/>
            <person name="Kim S.J."/>
            <person name="Kim M.R."/>
            <person name="Li N."/>
            <person name="Lee J.H."/>
            <person name="Kwon K.K."/>
        </authorList>
    </citation>
    <scope>NUCLEOTIDE SEQUENCE [LARGE SCALE GENOMIC DNA]</scope>
    <source>
        <strain evidence="10 11">US6-1</strain>
    </source>
</reference>
<keyword evidence="11" id="KW-1185">Reference proteome</keyword>
<dbReference type="EMBL" id="AGFM01000043">
    <property type="protein sequence ID" value="EHJ60147.1"/>
    <property type="molecule type" value="Genomic_DNA"/>
</dbReference>
<protein>
    <recommendedName>
        <fullName evidence="4">aspartate transaminase</fullName>
        <ecNumber evidence="4">2.6.1.1</ecNumber>
    </recommendedName>
</protein>
<dbReference type="Proteomes" id="UP000004030">
    <property type="component" value="Unassembled WGS sequence"/>
</dbReference>
<evidence type="ECO:0000256" key="2">
    <source>
        <dbReference type="ARBA" id="ARBA00007441"/>
    </source>
</evidence>
<gene>
    <name evidence="10" type="ORF">NSU_2853</name>
</gene>
<dbReference type="InterPro" id="IPR015421">
    <property type="entry name" value="PyrdxlP-dep_Trfase_major"/>
</dbReference>
<evidence type="ECO:0000313" key="11">
    <source>
        <dbReference type="Proteomes" id="UP000004030"/>
    </source>
</evidence>
<dbReference type="PATRIC" id="fig|1088721.3.peg.2820"/>
<dbReference type="AlphaFoldDB" id="G6EET2"/>
<dbReference type="eggNOG" id="COG0436">
    <property type="taxonomic scope" value="Bacteria"/>
</dbReference>
<dbReference type="GO" id="GO:0030170">
    <property type="term" value="F:pyridoxal phosphate binding"/>
    <property type="evidence" value="ECO:0007669"/>
    <property type="project" value="InterPro"/>
</dbReference>
<evidence type="ECO:0000259" key="9">
    <source>
        <dbReference type="Pfam" id="PF00155"/>
    </source>
</evidence>
<feature type="domain" description="Aminotransferase class I/classII large" evidence="9">
    <location>
        <begin position="31"/>
        <end position="383"/>
    </location>
</feature>
<keyword evidence="7" id="KW-0663">Pyridoxal phosphate</keyword>
<dbReference type="NCBIfam" id="NF006488">
    <property type="entry name" value="PRK08912.1"/>
    <property type="match status" value="1"/>
</dbReference>
<dbReference type="GO" id="GO:0004069">
    <property type="term" value="F:L-aspartate:2-oxoglutarate aminotransferase activity"/>
    <property type="evidence" value="ECO:0007669"/>
    <property type="project" value="UniProtKB-EC"/>
</dbReference>
<evidence type="ECO:0000256" key="7">
    <source>
        <dbReference type="ARBA" id="ARBA00022898"/>
    </source>
</evidence>
<dbReference type="EC" id="2.6.1.1" evidence="4"/>
<evidence type="ECO:0000313" key="10">
    <source>
        <dbReference type="EMBL" id="EHJ60147.1"/>
    </source>
</evidence>
<dbReference type="SUPFAM" id="SSF53383">
    <property type="entry name" value="PLP-dependent transferases"/>
    <property type="match status" value="1"/>
</dbReference>
<dbReference type="Gene3D" id="3.90.1150.10">
    <property type="entry name" value="Aspartate Aminotransferase, domain 1"/>
    <property type="match status" value="1"/>
</dbReference>
<organism evidence="10 11">
    <name type="scientific">Novosphingobium pentaromativorans US6-1</name>
    <dbReference type="NCBI Taxonomy" id="1088721"/>
    <lineage>
        <taxon>Bacteria</taxon>
        <taxon>Pseudomonadati</taxon>
        <taxon>Pseudomonadota</taxon>
        <taxon>Alphaproteobacteria</taxon>
        <taxon>Sphingomonadales</taxon>
        <taxon>Sphingomonadaceae</taxon>
        <taxon>Novosphingobium</taxon>
    </lineage>
</organism>
<dbReference type="STRING" id="1088721.JI59_05820"/>
<evidence type="ECO:0000256" key="8">
    <source>
        <dbReference type="ARBA" id="ARBA00049185"/>
    </source>
</evidence>
<comment type="cofactor">
    <cofactor evidence="1">
        <name>pyridoxal 5'-phosphate</name>
        <dbReference type="ChEBI" id="CHEBI:597326"/>
    </cofactor>
</comment>
<dbReference type="PANTHER" id="PTHR43807:SF20">
    <property type="entry name" value="FI04487P"/>
    <property type="match status" value="1"/>
</dbReference>
<evidence type="ECO:0000256" key="5">
    <source>
        <dbReference type="ARBA" id="ARBA00022576"/>
    </source>
</evidence>